<dbReference type="GO" id="GO:0006281">
    <property type="term" value="P:DNA repair"/>
    <property type="evidence" value="ECO:0007669"/>
    <property type="project" value="UniProtKB-KW"/>
</dbReference>
<dbReference type="Proteomes" id="UP000182332">
    <property type="component" value="Unassembled WGS sequence"/>
</dbReference>
<dbReference type="NCBIfam" id="NF007621">
    <property type="entry name" value="PRK10276.1"/>
    <property type="match status" value="1"/>
</dbReference>
<protein>
    <submittedName>
        <fullName evidence="9 11">DNA polymerase V</fullName>
    </submittedName>
    <submittedName>
        <fullName evidence="10">Peptidase S24</fullName>
    </submittedName>
</protein>
<evidence type="ECO:0000313" key="13">
    <source>
        <dbReference type="Proteomes" id="UP000182332"/>
    </source>
</evidence>
<keyword evidence="5" id="KW-0234">DNA repair</keyword>
<dbReference type="EMBL" id="MDEN01000063">
    <property type="protein sequence ID" value="OCX19511.1"/>
    <property type="molecule type" value="Genomic_DNA"/>
</dbReference>
<dbReference type="PANTHER" id="PTHR33516:SF2">
    <property type="entry name" value="LEXA REPRESSOR-RELATED"/>
    <property type="match status" value="1"/>
</dbReference>
<dbReference type="EMBL" id="DSIN01000036">
    <property type="protein sequence ID" value="HEF29016.1"/>
    <property type="molecule type" value="Genomic_DNA"/>
</dbReference>
<dbReference type="InterPro" id="IPR039418">
    <property type="entry name" value="LexA-like"/>
</dbReference>
<reference evidence="10 12" key="1">
    <citation type="submission" date="2016-08" db="EMBL/GenBank/DDBJ databases">
        <title>Whole genome sequence of Pseudomonas graminis strain UASWS1507, a potential biological control agent for agriculture.</title>
        <authorList>
            <person name="Crovadore J."/>
            <person name="Calmin G."/>
            <person name="Chablais R."/>
            <person name="Cochard B."/>
            <person name="Lefort F."/>
        </authorList>
    </citation>
    <scope>NUCLEOTIDE SEQUENCE [LARGE SCALE GENOMIC DNA]</scope>
    <source>
        <strain evidence="10 12">UASWS1507</strain>
    </source>
</reference>
<dbReference type="AlphaFoldDB" id="A0A1C2DXM8"/>
<keyword evidence="3 7" id="KW-0378">Hydrolase</keyword>
<evidence type="ECO:0000313" key="9">
    <source>
        <dbReference type="EMBL" id="HEF29016.1"/>
    </source>
</evidence>
<dbReference type="GO" id="GO:0006355">
    <property type="term" value="P:regulation of DNA-templated transcription"/>
    <property type="evidence" value="ECO:0007669"/>
    <property type="project" value="InterPro"/>
</dbReference>
<evidence type="ECO:0000256" key="5">
    <source>
        <dbReference type="ARBA" id="ARBA00023204"/>
    </source>
</evidence>
<reference evidence="11 13" key="2">
    <citation type="submission" date="2016-10" db="EMBL/GenBank/DDBJ databases">
        <authorList>
            <person name="de Groot N.N."/>
        </authorList>
    </citation>
    <scope>NUCLEOTIDE SEQUENCE [LARGE SCALE GENOMIC DNA]</scope>
    <source>
        <strain evidence="11 13">DSM 11363</strain>
    </source>
</reference>
<evidence type="ECO:0000256" key="2">
    <source>
        <dbReference type="ARBA" id="ARBA00022763"/>
    </source>
</evidence>
<keyword evidence="6" id="KW-0742">SOS response</keyword>
<evidence type="ECO:0000313" key="10">
    <source>
        <dbReference type="EMBL" id="OCX19511.1"/>
    </source>
</evidence>
<evidence type="ECO:0000256" key="1">
    <source>
        <dbReference type="ARBA" id="ARBA00007484"/>
    </source>
</evidence>
<comment type="similarity">
    <text evidence="1 7">Belongs to the peptidase S24 family.</text>
</comment>
<dbReference type="Pfam" id="PF00717">
    <property type="entry name" value="Peptidase_S24"/>
    <property type="match status" value="1"/>
</dbReference>
<dbReference type="GO" id="GO:0009432">
    <property type="term" value="P:SOS response"/>
    <property type="evidence" value="ECO:0007669"/>
    <property type="project" value="UniProtKB-KW"/>
</dbReference>
<dbReference type="RefSeq" id="WP_065989204.1">
    <property type="nucleotide sequence ID" value="NZ_FOHW01000030.1"/>
</dbReference>
<evidence type="ECO:0000256" key="4">
    <source>
        <dbReference type="ARBA" id="ARBA00022813"/>
    </source>
</evidence>
<dbReference type="OrthoDB" id="9787787at2"/>
<dbReference type="CDD" id="cd06529">
    <property type="entry name" value="S24_LexA-like"/>
    <property type="match status" value="1"/>
</dbReference>
<dbReference type="InterPro" id="IPR036286">
    <property type="entry name" value="LexA/Signal_pep-like_sf"/>
</dbReference>
<dbReference type="Gene3D" id="2.10.109.10">
    <property type="entry name" value="Umud Fragment, subunit A"/>
    <property type="match status" value="1"/>
</dbReference>
<evidence type="ECO:0000256" key="6">
    <source>
        <dbReference type="ARBA" id="ARBA00023236"/>
    </source>
</evidence>
<accession>A0A1C2DXM8</accession>
<dbReference type="InterPro" id="IPR050077">
    <property type="entry name" value="LexA_repressor"/>
</dbReference>
<dbReference type="SUPFAM" id="SSF51306">
    <property type="entry name" value="LexA/Signal peptidase"/>
    <property type="match status" value="1"/>
</dbReference>
<keyword evidence="2" id="KW-0227">DNA damage</keyword>
<dbReference type="GO" id="GO:0016787">
    <property type="term" value="F:hydrolase activity"/>
    <property type="evidence" value="ECO:0007669"/>
    <property type="project" value="UniProtKB-KW"/>
</dbReference>
<dbReference type="GO" id="GO:0003677">
    <property type="term" value="F:DNA binding"/>
    <property type="evidence" value="ECO:0007669"/>
    <property type="project" value="InterPro"/>
</dbReference>
<dbReference type="InterPro" id="IPR015927">
    <property type="entry name" value="Peptidase_S24_S26A/B/C"/>
</dbReference>
<gene>
    <name evidence="9" type="primary">umuD</name>
    <name evidence="10" type="ORF">BBI10_13975</name>
    <name evidence="9" type="ORF">ENP23_25070</name>
    <name evidence="11" type="ORF">SAMN05216197_13016</name>
</gene>
<dbReference type="Proteomes" id="UP000095143">
    <property type="component" value="Unassembled WGS sequence"/>
</dbReference>
<sequence length="146" mass="16350">MSVTILGRLSAAGERFPLYAFQVPAGFPSPAADHIERHISLDELFDIRAPHVYLVKIEGDSMQGAGIYCGDLVIVDRSLYAEHGDIVIAALNTEPVCKRLHMRGNEVILKSENTKYPPRYVMEGDELLIWGVVKYSVRDHDKVMHS</sequence>
<reference evidence="9" key="3">
    <citation type="journal article" date="2020" name="mSystems">
        <title>Genome- and Community-Level Interaction Insights into Carbon Utilization and Element Cycling Functions of Hydrothermarchaeota in Hydrothermal Sediment.</title>
        <authorList>
            <person name="Zhou Z."/>
            <person name="Liu Y."/>
            <person name="Xu W."/>
            <person name="Pan J."/>
            <person name="Luo Z.H."/>
            <person name="Li M."/>
        </authorList>
    </citation>
    <scope>NUCLEOTIDE SEQUENCE [LARGE SCALE GENOMIC DNA]</scope>
    <source>
        <strain evidence="9">SpSt-200</strain>
    </source>
</reference>
<evidence type="ECO:0000313" key="12">
    <source>
        <dbReference type="Proteomes" id="UP000095143"/>
    </source>
</evidence>
<keyword evidence="4 7" id="KW-0068">Autocatalytic cleavage</keyword>
<name>A0A1C2DXM8_9PSED</name>
<evidence type="ECO:0000259" key="8">
    <source>
        <dbReference type="Pfam" id="PF00717"/>
    </source>
</evidence>
<dbReference type="PANTHER" id="PTHR33516">
    <property type="entry name" value="LEXA REPRESSOR"/>
    <property type="match status" value="1"/>
</dbReference>
<evidence type="ECO:0000256" key="3">
    <source>
        <dbReference type="ARBA" id="ARBA00022801"/>
    </source>
</evidence>
<dbReference type="PRINTS" id="PR00726">
    <property type="entry name" value="LEXASERPTASE"/>
</dbReference>
<dbReference type="EMBL" id="FOHW01000030">
    <property type="protein sequence ID" value="SET87942.1"/>
    <property type="molecule type" value="Genomic_DNA"/>
</dbReference>
<dbReference type="InterPro" id="IPR006197">
    <property type="entry name" value="Peptidase_S24_LexA"/>
</dbReference>
<evidence type="ECO:0000313" key="11">
    <source>
        <dbReference type="EMBL" id="SET87942.1"/>
    </source>
</evidence>
<organism evidence="10 12">
    <name type="scientific">Pseudomonas graminis</name>
    <dbReference type="NCBI Taxonomy" id="158627"/>
    <lineage>
        <taxon>Bacteria</taxon>
        <taxon>Pseudomonadati</taxon>
        <taxon>Pseudomonadota</taxon>
        <taxon>Gammaproteobacteria</taxon>
        <taxon>Pseudomonadales</taxon>
        <taxon>Pseudomonadaceae</taxon>
        <taxon>Pseudomonas</taxon>
    </lineage>
</organism>
<feature type="domain" description="Peptidase S24/S26A/S26B/S26C" evidence="8">
    <location>
        <begin position="17"/>
        <end position="133"/>
    </location>
</feature>
<proteinExistence type="inferred from homology"/>
<evidence type="ECO:0000256" key="7">
    <source>
        <dbReference type="RuleBase" id="RU003991"/>
    </source>
</evidence>